<dbReference type="EMBL" id="CAJJDM010000103">
    <property type="protein sequence ID" value="CAD8096076.1"/>
    <property type="molecule type" value="Genomic_DNA"/>
</dbReference>
<dbReference type="Proteomes" id="UP000688137">
    <property type="component" value="Unassembled WGS sequence"/>
</dbReference>
<accession>A0A8S1P0E3</accession>
<gene>
    <name evidence="1" type="ORF">PPRIM_AZ9-3.1.T1000081</name>
</gene>
<evidence type="ECO:0000313" key="1">
    <source>
        <dbReference type="EMBL" id="CAD8096076.1"/>
    </source>
</evidence>
<organism evidence="1 2">
    <name type="scientific">Paramecium primaurelia</name>
    <dbReference type="NCBI Taxonomy" id="5886"/>
    <lineage>
        <taxon>Eukaryota</taxon>
        <taxon>Sar</taxon>
        <taxon>Alveolata</taxon>
        <taxon>Ciliophora</taxon>
        <taxon>Intramacronucleata</taxon>
        <taxon>Oligohymenophorea</taxon>
        <taxon>Peniculida</taxon>
        <taxon>Parameciidae</taxon>
        <taxon>Paramecium</taxon>
    </lineage>
</organism>
<comment type="caution">
    <text evidence="1">The sequence shown here is derived from an EMBL/GenBank/DDBJ whole genome shotgun (WGS) entry which is preliminary data.</text>
</comment>
<proteinExistence type="predicted"/>
<dbReference type="AlphaFoldDB" id="A0A8S1P0E3"/>
<keyword evidence="2" id="KW-1185">Reference proteome</keyword>
<evidence type="ECO:0000313" key="2">
    <source>
        <dbReference type="Proteomes" id="UP000688137"/>
    </source>
</evidence>
<reference evidence="1" key="1">
    <citation type="submission" date="2021-01" db="EMBL/GenBank/DDBJ databases">
        <authorList>
            <consortium name="Genoscope - CEA"/>
            <person name="William W."/>
        </authorList>
    </citation>
    <scope>NUCLEOTIDE SEQUENCE</scope>
</reference>
<sequence length="609" mass="72701">MQQDHQYENTYYQPKGLNMYIRQSIKPFLLPQTEASTHRFSQLDYFTDPTLSMLDPQGPQTDRTHIRNNKQIVKHIKPAKIEPESNILNEEKNKLQTKFNLLDSFTIRHSQHHLQVKNEIKQEILQRKFSEQKIGFKVQQLDEEQESQVILRRNQFFYTSLRIKDRYSPLTLQIRIKQGDPNTRLRIFASPKFIQPNRFNASVEVSGRQLKYTSNSEIFQEDTLYVAILALNEIQIGINIEFGRPTTKRVVQRERKEKSIYEFPPDLELQIEEIMMRRRLRYANQQNYVQLNKCSQMSRRIPEQPQTPKHLEIKQKIRRIKVEQNLKRQAQLQVHDIAKQIHRKQLEMQRDIKHREYVQKSWLKIICLINILAPGINEFIENQRQIVAKNMKKQISLIQLLNKIKKKVEKFGPNCKLRTILQGKYCLKLIANNSRMMAKRRAQKIITQMLQNNITCFITESKGTHVVNLIKKCVNRLVKHKNSRIEFMSNLKLYLSVQYKQLYQIALRYSKQSDSAKNKRDPIHFLLYDASFLHQMTKKLLSHVFEKWNKNFITFRNATQEEREKKGKKGVALFWQPPKLFELPQDIVVRLFLFEELEKRGLITGEYKD</sequence>
<name>A0A8S1P0E3_PARPR</name>
<dbReference type="OMA" id="DHQYENT"/>
<protein>
    <submittedName>
        <fullName evidence="1">Uncharacterized protein</fullName>
    </submittedName>
</protein>